<dbReference type="PANTHER" id="PTHR38036">
    <property type="entry name" value="UPF0250 PROTEIN YBED"/>
    <property type="match status" value="1"/>
</dbReference>
<gene>
    <name evidence="3" type="ORF">C5O18_04235</name>
</gene>
<dbReference type="EMBL" id="PTQZ01000068">
    <property type="protein sequence ID" value="PQA46748.1"/>
    <property type="molecule type" value="Genomic_DNA"/>
</dbReference>
<dbReference type="InterPro" id="IPR027471">
    <property type="entry name" value="YbeD-like_sf"/>
</dbReference>
<name>A0A2P6AT67_9GAMM</name>
<sequence length="95" mass="10621">MTTKSTDIQNEELWQFPVAAYPLKVMGEARFPLAQIVADIIRRHVPDFDPATIEMQPSSKGTYVSVRATFPVERKEQINGLYADLAAEPAVKMAL</sequence>
<dbReference type="SUPFAM" id="SSF117991">
    <property type="entry name" value="YbeD/HP0495-like"/>
    <property type="match status" value="1"/>
</dbReference>
<reference evidence="4" key="1">
    <citation type="submission" date="2018-02" db="EMBL/GenBank/DDBJ databases">
        <title>Genome sequencing of Solimonas sp. HR-BB.</title>
        <authorList>
            <person name="Lee Y."/>
            <person name="Jeon C.O."/>
        </authorList>
    </citation>
    <scope>NUCLEOTIDE SEQUENCE [LARGE SCALE GENOMIC DNA]</scope>
    <source>
        <strain evidence="4">HR-E</strain>
    </source>
</reference>
<evidence type="ECO:0000256" key="1">
    <source>
        <dbReference type="ARBA" id="ARBA00008460"/>
    </source>
</evidence>
<dbReference type="InterPro" id="IPR007454">
    <property type="entry name" value="UPF0250_YbeD-like"/>
</dbReference>
<evidence type="ECO:0000313" key="3">
    <source>
        <dbReference type="EMBL" id="PQA46748.1"/>
    </source>
</evidence>
<comment type="caution">
    <text evidence="3">The sequence shown here is derived from an EMBL/GenBank/DDBJ whole genome shotgun (WGS) entry which is preliminary data.</text>
</comment>
<proteinExistence type="inferred from homology"/>
<dbReference type="HAMAP" id="MF_00659">
    <property type="entry name" value="UPF0250"/>
    <property type="match status" value="1"/>
</dbReference>
<dbReference type="OrthoDB" id="9793424at2"/>
<comment type="similarity">
    <text evidence="1 2">Belongs to the UPF0250 family.</text>
</comment>
<accession>A0A2P6AT67</accession>
<keyword evidence="4" id="KW-1185">Reference proteome</keyword>
<dbReference type="AlphaFoldDB" id="A0A2P6AT67"/>
<dbReference type="RefSeq" id="WP_105191755.1">
    <property type="nucleotide sequence ID" value="NZ_PTQZ01000068.1"/>
</dbReference>
<dbReference type="Gene3D" id="3.30.70.260">
    <property type="match status" value="1"/>
</dbReference>
<dbReference type="GO" id="GO:0005829">
    <property type="term" value="C:cytosol"/>
    <property type="evidence" value="ECO:0007669"/>
    <property type="project" value="TreeGrafter"/>
</dbReference>
<evidence type="ECO:0000256" key="2">
    <source>
        <dbReference type="HAMAP-Rule" id="MF_00659"/>
    </source>
</evidence>
<dbReference type="Pfam" id="PF04359">
    <property type="entry name" value="DUF493"/>
    <property type="match status" value="1"/>
</dbReference>
<evidence type="ECO:0000313" key="4">
    <source>
        <dbReference type="Proteomes" id="UP000243900"/>
    </source>
</evidence>
<organism evidence="3 4">
    <name type="scientific">Amnimonas aquatica</name>
    <dbReference type="NCBI Taxonomy" id="2094561"/>
    <lineage>
        <taxon>Bacteria</taxon>
        <taxon>Pseudomonadati</taxon>
        <taxon>Pseudomonadota</taxon>
        <taxon>Gammaproteobacteria</taxon>
        <taxon>Moraxellales</taxon>
        <taxon>Moraxellaceae</taxon>
        <taxon>Amnimonas</taxon>
    </lineage>
</organism>
<protein>
    <recommendedName>
        <fullName evidence="2">UPF0250 protein C5O18_04235</fullName>
    </recommendedName>
</protein>
<dbReference type="Proteomes" id="UP000243900">
    <property type="component" value="Unassembled WGS sequence"/>
</dbReference>
<dbReference type="PANTHER" id="PTHR38036:SF1">
    <property type="entry name" value="UPF0250 PROTEIN YBED"/>
    <property type="match status" value="1"/>
</dbReference>